<sequence length="120" mass="12949">MASAIFSSEMALVPGLDLHESRADPFTMVVPEERGAFRDRAKGVRTRETCFQGTAGERPADGEIRRFRIGGVPLRDPAGHHLGRTGMNCPIDASNGFPAEVSPLSMVRSGTPWSRGKPVT</sequence>
<dbReference type="EMBL" id="JTHG01000006">
    <property type="protein sequence ID" value="KMO26794.1"/>
    <property type="molecule type" value="Genomic_DNA"/>
</dbReference>
<protein>
    <submittedName>
        <fullName evidence="1">Uncharacterized protein</fullName>
    </submittedName>
</protein>
<proteinExistence type="predicted"/>
<keyword evidence="2" id="KW-1185">Reference proteome</keyword>
<comment type="caution">
    <text evidence="1">The sequence shown here is derived from an EMBL/GenBank/DDBJ whole genome shotgun (WGS) entry which is preliminary data.</text>
</comment>
<evidence type="ECO:0000313" key="1">
    <source>
        <dbReference type="EMBL" id="KMO26794.1"/>
    </source>
</evidence>
<gene>
    <name evidence="1" type="ORF">QR79_00705</name>
</gene>
<name>A0ABR5HJB8_9HYPH</name>
<organism evidence="1 2">
    <name type="scientific">Methylobacterium indicum</name>
    <dbReference type="NCBI Taxonomy" id="1775910"/>
    <lineage>
        <taxon>Bacteria</taxon>
        <taxon>Pseudomonadati</taxon>
        <taxon>Pseudomonadota</taxon>
        <taxon>Alphaproteobacteria</taxon>
        <taxon>Hyphomicrobiales</taxon>
        <taxon>Methylobacteriaceae</taxon>
        <taxon>Methylobacterium</taxon>
    </lineage>
</organism>
<reference evidence="1 2" key="1">
    <citation type="submission" date="2014-11" db="EMBL/GenBank/DDBJ databases">
        <title>Comparative genomics of Methylobacterium species.</title>
        <authorList>
            <person name="Chaudhry V."/>
            <person name="Patil P.B."/>
        </authorList>
    </citation>
    <scope>NUCLEOTIDE SEQUENCE [LARGE SCALE GENOMIC DNA]</scope>
    <source>
        <strain evidence="1 2">SE3.6</strain>
    </source>
</reference>
<accession>A0ABR5HJB8</accession>
<evidence type="ECO:0000313" key="2">
    <source>
        <dbReference type="Proteomes" id="UP000036471"/>
    </source>
</evidence>
<dbReference type="Proteomes" id="UP000036471">
    <property type="component" value="Unassembled WGS sequence"/>
</dbReference>